<dbReference type="Gene3D" id="3.50.50.60">
    <property type="entry name" value="FAD/NAD(P)-binding domain"/>
    <property type="match status" value="2"/>
</dbReference>
<accession>A0A2P1PT65</accession>
<evidence type="ECO:0000256" key="4">
    <source>
        <dbReference type="ARBA" id="ARBA00022630"/>
    </source>
</evidence>
<dbReference type="EMBL" id="CP027860">
    <property type="protein sequence ID" value="AVP98026.1"/>
    <property type="molecule type" value="Genomic_DNA"/>
</dbReference>
<comment type="cofactor">
    <cofactor evidence="1">
        <name>FAD</name>
        <dbReference type="ChEBI" id="CHEBI:57692"/>
    </cofactor>
</comment>
<dbReference type="InterPro" id="IPR036188">
    <property type="entry name" value="FAD/NAD-bd_sf"/>
</dbReference>
<dbReference type="PRINTS" id="PR00420">
    <property type="entry name" value="RNGMNOXGNASE"/>
</dbReference>
<evidence type="ECO:0000256" key="7">
    <source>
        <dbReference type="ARBA" id="ARBA00023033"/>
    </source>
</evidence>
<dbReference type="RefSeq" id="WP_106891946.1">
    <property type="nucleotide sequence ID" value="NZ_CP027860.1"/>
</dbReference>
<dbReference type="OrthoDB" id="9769565at2"/>
<dbReference type="GO" id="GO:0016705">
    <property type="term" value="F:oxidoreductase activity, acting on paired donors, with incorporation or reduction of molecular oxygen"/>
    <property type="evidence" value="ECO:0007669"/>
    <property type="project" value="InterPro"/>
</dbReference>
<dbReference type="GO" id="GO:0004497">
    <property type="term" value="F:monooxygenase activity"/>
    <property type="evidence" value="ECO:0007669"/>
    <property type="project" value="UniProtKB-KW"/>
</dbReference>
<evidence type="ECO:0000256" key="5">
    <source>
        <dbReference type="ARBA" id="ARBA00022827"/>
    </source>
</evidence>
<keyword evidence="5" id="KW-0274">FAD</keyword>
<keyword evidence="6" id="KW-0560">Oxidoreductase</keyword>
<dbReference type="KEGG" id="xba:C7S18_12810"/>
<dbReference type="PANTHER" id="PTHR43876:SF7">
    <property type="entry name" value="UBIQUINONE BIOSYNTHESIS MONOOXYGENASE COQ6, MITOCHONDRIAL"/>
    <property type="match status" value="1"/>
</dbReference>
<keyword evidence="7" id="KW-0503">Monooxygenase</keyword>
<feature type="domain" description="FAD-binding" evidence="8">
    <location>
        <begin position="7"/>
        <end position="317"/>
    </location>
</feature>
<gene>
    <name evidence="9" type="ORF">C7S18_12810</name>
</gene>
<dbReference type="NCBIfam" id="TIGR01988">
    <property type="entry name" value="Ubi-OHases"/>
    <property type="match status" value="1"/>
</dbReference>
<keyword evidence="10" id="KW-1185">Reference proteome</keyword>
<evidence type="ECO:0000256" key="3">
    <source>
        <dbReference type="ARBA" id="ARBA00005349"/>
    </source>
</evidence>
<dbReference type="InterPro" id="IPR051205">
    <property type="entry name" value="UbiH/COQ6_monooxygenase"/>
</dbReference>
<dbReference type="SUPFAM" id="SSF51905">
    <property type="entry name" value="FAD/NAD(P)-binding domain"/>
    <property type="match status" value="1"/>
</dbReference>
<keyword evidence="4" id="KW-0285">Flavoprotein</keyword>
<dbReference type="Pfam" id="PF01494">
    <property type="entry name" value="FAD_binding_3"/>
    <property type="match status" value="1"/>
</dbReference>
<evidence type="ECO:0000256" key="1">
    <source>
        <dbReference type="ARBA" id="ARBA00001974"/>
    </source>
</evidence>
<dbReference type="Proteomes" id="UP000241074">
    <property type="component" value="Chromosome"/>
</dbReference>
<evidence type="ECO:0000256" key="6">
    <source>
        <dbReference type="ARBA" id="ARBA00023002"/>
    </source>
</evidence>
<reference evidence="9 10" key="1">
    <citation type="submission" date="2018-03" db="EMBL/GenBank/DDBJ databases">
        <title>Ahniella affigens gen. nov., sp. nov., a gammaproteobacterium isolated from sandy soil near a stream.</title>
        <authorList>
            <person name="Ko Y."/>
            <person name="Kim J.-H."/>
        </authorList>
    </citation>
    <scope>NUCLEOTIDE SEQUENCE [LARGE SCALE GENOMIC DNA]</scope>
    <source>
        <strain evidence="9 10">D13</strain>
    </source>
</reference>
<organism evidence="9 10">
    <name type="scientific">Ahniella affigens</name>
    <dbReference type="NCBI Taxonomy" id="2021234"/>
    <lineage>
        <taxon>Bacteria</taxon>
        <taxon>Pseudomonadati</taxon>
        <taxon>Pseudomonadota</taxon>
        <taxon>Gammaproteobacteria</taxon>
        <taxon>Lysobacterales</taxon>
        <taxon>Rhodanobacteraceae</taxon>
        <taxon>Ahniella</taxon>
    </lineage>
</organism>
<comment type="pathway">
    <text evidence="2">Cofactor biosynthesis; ubiquinone biosynthesis.</text>
</comment>
<dbReference type="GO" id="GO:0006744">
    <property type="term" value="P:ubiquinone biosynthetic process"/>
    <property type="evidence" value="ECO:0007669"/>
    <property type="project" value="UniProtKB-UniPathway"/>
</dbReference>
<dbReference type="AlphaFoldDB" id="A0A2P1PT65"/>
<name>A0A2P1PT65_9GAMM</name>
<proteinExistence type="inferred from homology"/>
<evidence type="ECO:0000313" key="9">
    <source>
        <dbReference type="EMBL" id="AVP98026.1"/>
    </source>
</evidence>
<sequence length="407" mass="43365">MNPIREEIVISGAGVAGASLALALVRAGVPVCLLEQHRLPEPSIDLDIRVVALSPSAILLFEALAVWPLPEGKATPYQQMAVTGAANAAGVQFAARDIAQPALGHIVELRALQVALHRALLASRLCDFRVGQSIAVLNRRDDQLDLELADGSRKRPGLLVVAEGEFSGLREQLGIGSHGRDYQSAGIVCHLETERPNPGIAFQRFDEGGPLAFLPIAGGRSSLVWTRPTEQVADLLALSDTEFAERLGTASAHRFGAVRVVSPRQSFPFRLALADQVAGARVVLIGDAAHKVHPLAGLGLNLGLQDVAALYDVIMDARRRGRDLGGAGSLQRYQAWRQSDAEFTAGLVDAMERGFRGAADSGLPGLLQTGLGWLNHLKPLKRLLTEAACGQVGRMPSLMRVSTLSAR</sequence>
<protein>
    <submittedName>
        <fullName evidence="9">2-octaprenyl-3-methyl-6-methoxy-1,4-benzoquinol hydroxylase</fullName>
    </submittedName>
</protein>
<dbReference type="PANTHER" id="PTHR43876">
    <property type="entry name" value="UBIQUINONE BIOSYNTHESIS MONOOXYGENASE COQ6, MITOCHONDRIAL"/>
    <property type="match status" value="1"/>
</dbReference>
<dbReference type="GO" id="GO:0071949">
    <property type="term" value="F:FAD binding"/>
    <property type="evidence" value="ECO:0007669"/>
    <property type="project" value="InterPro"/>
</dbReference>
<reference evidence="9 10" key="2">
    <citation type="submission" date="2018-03" db="EMBL/GenBank/DDBJ databases">
        <authorList>
            <person name="Keele B.F."/>
        </authorList>
    </citation>
    <scope>NUCLEOTIDE SEQUENCE [LARGE SCALE GENOMIC DNA]</scope>
    <source>
        <strain evidence="9 10">D13</strain>
    </source>
</reference>
<evidence type="ECO:0000256" key="2">
    <source>
        <dbReference type="ARBA" id="ARBA00004749"/>
    </source>
</evidence>
<dbReference type="UniPathway" id="UPA00232"/>
<evidence type="ECO:0000313" key="10">
    <source>
        <dbReference type="Proteomes" id="UP000241074"/>
    </source>
</evidence>
<evidence type="ECO:0000259" key="8">
    <source>
        <dbReference type="Pfam" id="PF01494"/>
    </source>
</evidence>
<dbReference type="InterPro" id="IPR002938">
    <property type="entry name" value="FAD-bd"/>
</dbReference>
<comment type="similarity">
    <text evidence="3">Belongs to the UbiH/COQ6 family.</text>
</comment>
<dbReference type="InterPro" id="IPR010971">
    <property type="entry name" value="UbiH/COQ6"/>
</dbReference>